<accession>A0A0M8NS08</accession>
<organism evidence="1 2">
    <name type="scientific">Penicillium nordicum</name>
    <dbReference type="NCBI Taxonomy" id="229535"/>
    <lineage>
        <taxon>Eukaryota</taxon>
        <taxon>Fungi</taxon>
        <taxon>Dikarya</taxon>
        <taxon>Ascomycota</taxon>
        <taxon>Pezizomycotina</taxon>
        <taxon>Eurotiomycetes</taxon>
        <taxon>Eurotiomycetidae</taxon>
        <taxon>Eurotiales</taxon>
        <taxon>Aspergillaceae</taxon>
        <taxon>Penicillium</taxon>
    </lineage>
</organism>
<protein>
    <submittedName>
        <fullName evidence="1">Uncharacterized protein</fullName>
    </submittedName>
</protein>
<dbReference type="AlphaFoldDB" id="A0A0M8NS08"/>
<sequence length="106" mass="11480">MPARTRRAANANAFTCFFYQVAPIPTISITQLLTSKHPYLCLYSIDYMYVFEITPYLLLRTGGVHALSPLLVRAGMAGYTPPNHGGWNGTSGGGGGIYSLSPYVGF</sequence>
<comment type="caution">
    <text evidence="1">The sequence shown here is derived from an EMBL/GenBank/DDBJ whole genome shotgun (WGS) entry which is preliminary data.</text>
</comment>
<keyword evidence="2" id="KW-1185">Reference proteome</keyword>
<evidence type="ECO:0000313" key="1">
    <source>
        <dbReference type="EMBL" id="KOS37548.1"/>
    </source>
</evidence>
<evidence type="ECO:0000313" key="2">
    <source>
        <dbReference type="Proteomes" id="UP000037696"/>
    </source>
</evidence>
<reference evidence="1 2" key="1">
    <citation type="submission" date="2015-08" db="EMBL/GenBank/DDBJ databases">
        <title>Genome sequencing of Penicillium nordicum.</title>
        <authorList>
            <person name="Nguyen H.D."/>
            <person name="Seifert K.A."/>
        </authorList>
    </citation>
    <scope>NUCLEOTIDE SEQUENCE [LARGE SCALE GENOMIC DNA]</scope>
    <source>
        <strain evidence="1 2">DAOMC 185683</strain>
    </source>
</reference>
<name>A0A0M8NS08_9EURO</name>
<dbReference type="EMBL" id="LHQQ01000312">
    <property type="protein sequence ID" value="KOS37548.1"/>
    <property type="molecule type" value="Genomic_DNA"/>
</dbReference>
<gene>
    <name evidence="1" type="ORF">ACN38_g11654</name>
</gene>
<dbReference type="Proteomes" id="UP000037696">
    <property type="component" value="Unassembled WGS sequence"/>
</dbReference>
<proteinExistence type="predicted"/>